<feature type="domain" description="Fanconi anaemia group A protein N-terminal" evidence="1">
    <location>
        <begin position="82"/>
        <end position="404"/>
    </location>
</feature>
<dbReference type="HOGENOM" id="CLU_266995_0_0_1"/>
<dbReference type="AlphaFoldDB" id="V4AXI4"/>
<organism evidence="4 5">
    <name type="scientific">Lottia gigantea</name>
    <name type="common">Giant owl limpet</name>
    <dbReference type="NCBI Taxonomy" id="225164"/>
    <lineage>
        <taxon>Eukaryota</taxon>
        <taxon>Metazoa</taxon>
        <taxon>Spiralia</taxon>
        <taxon>Lophotrochozoa</taxon>
        <taxon>Mollusca</taxon>
        <taxon>Gastropoda</taxon>
        <taxon>Patellogastropoda</taxon>
        <taxon>Lottioidea</taxon>
        <taxon>Lottiidae</taxon>
        <taxon>Lottia</taxon>
    </lineage>
</organism>
<dbReference type="Pfam" id="PF15865">
    <property type="entry name" value="Fanconi_A_N"/>
    <property type="match status" value="1"/>
</dbReference>
<dbReference type="GeneID" id="20237954"/>
<keyword evidence="5" id="KW-1185">Reference proteome</keyword>
<dbReference type="PANTHER" id="PTHR12047">
    <property type="entry name" value="FANCONI ANEMIA GROUP A PROTEIN"/>
    <property type="match status" value="1"/>
</dbReference>
<dbReference type="Pfam" id="PF24783">
    <property type="entry name" value="FANCA_arcN"/>
    <property type="match status" value="1"/>
</dbReference>
<dbReference type="InterPro" id="IPR031729">
    <property type="entry name" value="Fanconi_A_N"/>
</dbReference>
<dbReference type="PANTHER" id="PTHR12047:SF2">
    <property type="entry name" value="FANCONI ANEMIA GROUP A PROTEIN"/>
    <property type="match status" value="1"/>
</dbReference>
<dbReference type="InterPro" id="IPR055387">
    <property type="entry name" value="FANCA_arcN"/>
</dbReference>
<dbReference type="OrthoDB" id="2287188at2759"/>
<protein>
    <submittedName>
        <fullName evidence="4">Uncharacterized protein</fullName>
    </submittedName>
</protein>
<dbReference type="Pfam" id="PF24781">
    <property type="entry name" value="FANCA_helical"/>
    <property type="match status" value="1"/>
</dbReference>
<dbReference type="STRING" id="225164.V4AXI4"/>
<dbReference type="GO" id="GO:0043240">
    <property type="term" value="C:Fanconi anaemia nuclear complex"/>
    <property type="evidence" value="ECO:0007669"/>
    <property type="project" value="InterPro"/>
</dbReference>
<accession>V4AXI4</accession>
<evidence type="ECO:0000313" key="5">
    <source>
        <dbReference type="Proteomes" id="UP000030746"/>
    </source>
</evidence>
<evidence type="ECO:0000259" key="3">
    <source>
        <dbReference type="Pfam" id="PF24783"/>
    </source>
</evidence>
<dbReference type="CTD" id="20237954"/>
<feature type="domain" description="Fanconi anaemia group A protein arcN subdomain" evidence="3">
    <location>
        <begin position="536"/>
        <end position="732"/>
    </location>
</feature>
<sequence length="1238" mass="142555">MVQQQINEQLNKMFKWTLSSNESSDETLRQGTSQNAQCLSVLEKREESDIYSSVLSIIKLIHQNIELKNTILLTGSMKKFPIEVWWMLNKDNVYTIENYIKRCDENSAQEVSEELFSLLEGDSGTRDIRQQIVTDFTDILVKIAFPEKKSEHQVPLKRMCMKILDGVTKGVLCQMKDFTEGTILHTFPPTDALKQSYYRKYAIHTLSFTMSYLPNMKVSQALQNQGEWKSAKTNPVRIQLYKQLMLVFEAREVLDILNRILERQEVNWENVLSFLATFLVCFKDASSLIEDHVKRLLSEGLEKGDMESTIVAFFLIRQSCLEGPHVFPSYQDWFQQTFGDSGRTVAESKKAFSFLMKFLTDVVPYELAVYLKAHVLKPPWSPVKCRDLLSDYILLAKTRLADLKQPIGSEDRYNETGHIVTARQKEEQAEQHVLKALSGFESTGKIPASVMEASIFRKPYFVGQFLPALLKPRPLPDIPDTRMKFMKLLHKADKISNTLYNQYVSNCQKAAQKLLQGVFNISDNEDNCMGDVSLPPVEQLKYRLNQLKDTLENNTHNKVNEVLSHISDKIELILNIDQKQSENSTDSVTIVTIDTDYPQLQPVYVDVVDTILNFICKMVYSDIQCNRQSDWLKGLLAILSQHRPLVNPLITRILVLLTSKDSSLKEHHIQGLSSIFCMMMSEGCQFNTVLVKDCSCSIPPSDILHVILKRMETKVPPALLLRFLSSYLQFGFYNNCFVNGCNEKLLKSYMLVCWRYKKCYDKTSYNDNCDITMTVYNSTLFQDLVKDIQITIREWLEFESNVYGKDELSELQRYEYHSDIIYNHFLRDYDAVAVASELFQCCLLLQDSGTICDMCSRSGDGHSVSEWNNLLQSILPLLPSQKDDDEPWAIRQWQKYIGESSSDKRCFQTLIFIRSIMKFPSHLLFVNHTFDVTPNMVSAALEFLKNHMKEHINEGCYFTLPFTVYILQGLISVSQFLEDRKILQQISLQNIFLVSFVVHWKHIQHLWSKLNLPLVNISSFDIATDTRVVLEENGFSSLPSKSELCVAASLFSILIKRKYIDVEAVMEQITLSLSNQTAVNLLDMILCYSAVNSVSEIDSCENTGRCKKVVNFIISRAPSVFPVIFTDCIIKQYLASAEAKRYYEFTILRSLSELSDDKLKHFLEEKMNCKHIITCFSKITEKFDQDSKQPIDEILDHCNFTKKCLKMTPQSHLLFIDKSLVKNCGIDVYNLFISLSTR</sequence>
<evidence type="ECO:0000259" key="2">
    <source>
        <dbReference type="Pfam" id="PF24781"/>
    </source>
</evidence>
<feature type="domain" description="Fanconi anaemia group A protein helical" evidence="2">
    <location>
        <begin position="427"/>
        <end position="507"/>
    </location>
</feature>
<dbReference type="RefSeq" id="XP_009050990.1">
    <property type="nucleotide sequence ID" value="XM_009052742.1"/>
</dbReference>
<evidence type="ECO:0000259" key="1">
    <source>
        <dbReference type="Pfam" id="PF15865"/>
    </source>
</evidence>
<evidence type="ECO:0000313" key="4">
    <source>
        <dbReference type="EMBL" id="ESO98286.1"/>
    </source>
</evidence>
<proteinExistence type="predicted"/>
<dbReference type="EMBL" id="KB201262">
    <property type="protein sequence ID" value="ESO98286.1"/>
    <property type="molecule type" value="Genomic_DNA"/>
</dbReference>
<dbReference type="OMA" id="AIPHCPA"/>
<dbReference type="GO" id="GO:0036297">
    <property type="term" value="P:interstrand cross-link repair"/>
    <property type="evidence" value="ECO:0007669"/>
    <property type="project" value="InterPro"/>
</dbReference>
<dbReference type="InterPro" id="IPR055386">
    <property type="entry name" value="FANCA_helical"/>
</dbReference>
<dbReference type="Proteomes" id="UP000030746">
    <property type="component" value="Unassembled WGS sequence"/>
</dbReference>
<reference evidence="4 5" key="1">
    <citation type="journal article" date="2013" name="Nature">
        <title>Insights into bilaterian evolution from three spiralian genomes.</title>
        <authorList>
            <person name="Simakov O."/>
            <person name="Marletaz F."/>
            <person name="Cho S.J."/>
            <person name="Edsinger-Gonzales E."/>
            <person name="Havlak P."/>
            <person name="Hellsten U."/>
            <person name="Kuo D.H."/>
            <person name="Larsson T."/>
            <person name="Lv J."/>
            <person name="Arendt D."/>
            <person name="Savage R."/>
            <person name="Osoegawa K."/>
            <person name="de Jong P."/>
            <person name="Grimwood J."/>
            <person name="Chapman J.A."/>
            <person name="Shapiro H."/>
            <person name="Aerts A."/>
            <person name="Otillar R.P."/>
            <person name="Terry A.Y."/>
            <person name="Boore J.L."/>
            <person name="Grigoriev I.V."/>
            <person name="Lindberg D.R."/>
            <person name="Seaver E.C."/>
            <person name="Weisblat D.A."/>
            <person name="Putnam N.H."/>
            <person name="Rokhsar D.S."/>
        </authorList>
    </citation>
    <scope>NUCLEOTIDE SEQUENCE [LARGE SCALE GENOMIC DNA]</scope>
</reference>
<gene>
    <name evidence="4" type="ORF">LOTGIDRAFT_159082</name>
</gene>
<dbReference type="InterPro" id="IPR003516">
    <property type="entry name" value="FANCA"/>
</dbReference>
<name>V4AXI4_LOTGI</name>
<dbReference type="KEGG" id="lgi:LOTGIDRAFT_159082"/>